<gene>
    <name evidence="1" type="ORF">IscW_ISCW004611</name>
</gene>
<dbReference type="VEuPathDB" id="VectorBase:ISCW004611"/>
<dbReference type="InParanoid" id="B7PJA7"/>
<reference evidence="2" key="2">
    <citation type="submission" date="2020-05" db="UniProtKB">
        <authorList>
            <consortium name="EnsemblMetazoa"/>
        </authorList>
    </citation>
    <scope>IDENTIFICATION</scope>
    <source>
        <strain evidence="2">wikel</strain>
    </source>
</reference>
<dbReference type="EMBL" id="DS725348">
    <property type="protein sequence ID" value="EEC06679.1"/>
    <property type="molecule type" value="Genomic_DNA"/>
</dbReference>
<evidence type="ECO:0000313" key="1">
    <source>
        <dbReference type="EMBL" id="EEC06679.1"/>
    </source>
</evidence>
<evidence type="ECO:0000313" key="2">
    <source>
        <dbReference type="EnsemblMetazoa" id="ISCW004611-PA"/>
    </source>
</evidence>
<dbReference type="AlphaFoldDB" id="B7PJA7"/>
<dbReference type="EMBL" id="ABJB010564296">
    <property type="status" value="NOT_ANNOTATED_CDS"/>
    <property type="molecule type" value="Genomic_DNA"/>
</dbReference>
<protein>
    <submittedName>
        <fullName evidence="1 2">Uncharacterized protein</fullName>
    </submittedName>
</protein>
<proteinExistence type="predicted"/>
<sequence length="115" mass="12330">PSEILELRAAHTLLLKFNKLLASLDHKCIDAVFFIGCRCWAVVFPCWAILFPDHVGPENLNLNAGTQSVVTSAHQTAASSHLFELGSTQVADSEGGGESGYSDPTPSGHTCFCVR</sequence>
<dbReference type="Proteomes" id="UP000001555">
    <property type="component" value="Unassembled WGS sequence"/>
</dbReference>
<organism>
    <name type="scientific">Ixodes scapularis</name>
    <name type="common">Black-legged tick</name>
    <name type="synonym">Deer tick</name>
    <dbReference type="NCBI Taxonomy" id="6945"/>
    <lineage>
        <taxon>Eukaryota</taxon>
        <taxon>Metazoa</taxon>
        <taxon>Ecdysozoa</taxon>
        <taxon>Arthropoda</taxon>
        <taxon>Chelicerata</taxon>
        <taxon>Arachnida</taxon>
        <taxon>Acari</taxon>
        <taxon>Parasitiformes</taxon>
        <taxon>Ixodida</taxon>
        <taxon>Ixodoidea</taxon>
        <taxon>Ixodidae</taxon>
        <taxon>Ixodinae</taxon>
        <taxon>Ixodes</taxon>
    </lineage>
</organism>
<feature type="non-terminal residue" evidence="1">
    <location>
        <position position="1"/>
    </location>
</feature>
<name>B7PJA7_IXOSC</name>
<reference evidence="1 3" key="1">
    <citation type="submission" date="2008-03" db="EMBL/GenBank/DDBJ databases">
        <title>Annotation of Ixodes scapularis.</title>
        <authorList>
            <consortium name="Ixodes scapularis Genome Project Consortium"/>
            <person name="Caler E."/>
            <person name="Hannick L.I."/>
            <person name="Bidwell S."/>
            <person name="Joardar V."/>
            <person name="Thiagarajan M."/>
            <person name="Amedeo P."/>
            <person name="Galinsky K.J."/>
            <person name="Schobel S."/>
            <person name="Inman J."/>
            <person name="Hostetler J."/>
            <person name="Miller J."/>
            <person name="Hammond M."/>
            <person name="Megy K."/>
            <person name="Lawson D."/>
            <person name="Kodira C."/>
            <person name="Sutton G."/>
            <person name="Meyer J."/>
            <person name="Hill C.A."/>
            <person name="Birren B."/>
            <person name="Nene V."/>
            <person name="Collins F."/>
            <person name="Alarcon-Chaidez F."/>
            <person name="Wikel S."/>
            <person name="Strausberg R."/>
        </authorList>
    </citation>
    <scope>NUCLEOTIDE SEQUENCE [LARGE SCALE GENOMIC DNA]</scope>
    <source>
        <strain evidence="3">Wikel</strain>
        <strain evidence="1">Wikel colony</strain>
    </source>
</reference>
<dbReference type="PaxDb" id="6945-B7PJA7"/>
<dbReference type="VEuPathDB" id="VectorBase:ISCI004611"/>
<dbReference type="EnsemblMetazoa" id="ISCW004611-RA">
    <property type="protein sequence ID" value="ISCW004611-PA"/>
    <property type="gene ID" value="ISCW004611"/>
</dbReference>
<dbReference type="HOGENOM" id="CLU_2114948_0_0_1"/>
<keyword evidence="3" id="KW-1185">Reference proteome</keyword>
<dbReference type="EMBL" id="ABJB011084822">
    <property type="status" value="NOT_ANNOTATED_CDS"/>
    <property type="molecule type" value="Genomic_DNA"/>
</dbReference>
<evidence type="ECO:0000313" key="3">
    <source>
        <dbReference type="Proteomes" id="UP000001555"/>
    </source>
</evidence>
<accession>B7PJA7</accession>